<reference evidence="1 2" key="1">
    <citation type="journal article" date="2022" name="Allergy">
        <title>Genome assembly and annotation of Periplaneta americana reveal a comprehensive cockroach allergen profile.</title>
        <authorList>
            <person name="Wang L."/>
            <person name="Xiong Q."/>
            <person name="Saelim N."/>
            <person name="Wang L."/>
            <person name="Nong W."/>
            <person name="Wan A.T."/>
            <person name="Shi M."/>
            <person name="Liu X."/>
            <person name="Cao Q."/>
            <person name="Hui J.H.L."/>
            <person name="Sookrung N."/>
            <person name="Leung T.F."/>
            <person name="Tungtrongchitr A."/>
            <person name="Tsui S.K.W."/>
        </authorList>
    </citation>
    <scope>NUCLEOTIDE SEQUENCE [LARGE SCALE GENOMIC DNA]</scope>
    <source>
        <strain evidence="1">PWHHKU_190912</strain>
    </source>
</reference>
<keyword evidence="2" id="KW-1185">Reference proteome</keyword>
<dbReference type="Proteomes" id="UP001148838">
    <property type="component" value="Unassembled WGS sequence"/>
</dbReference>
<name>A0ABQ8T681_PERAM</name>
<protein>
    <submittedName>
        <fullName evidence="1">Uncharacterized protein</fullName>
    </submittedName>
</protein>
<organism evidence="1 2">
    <name type="scientific">Periplaneta americana</name>
    <name type="common">American cockroach</name>
    <name type="synonym">Blatta americana</name>
    <dbReference type="NCBI Taxonomy" id="6978"/>
    <lineage>
        <taxon>Eukaryota</taxon>
        <taxon>Metazoa</taxon>
        <taxon>Ecdysozoa</taxon>
        <taxon>Arthropoda</taxon>
        <taxon>Hexapoda</taxon>
        <taxon>Insecta</taxon>
        <taxon>Pterygota</taxon>
        <taxon>Neoptera</taxon>
        <taxon>Polyneoptera</taxon>
        <taxon>Dictyoptera</taxon>
        <taxon>Blattodea</taxon>
        <taxon>Blattoidea</taxon>
        <taxon>Blattidae</taxon>
        <taxon>Blattinae</taxon>
        <taxon>Periplaneta</taxon>
    </lineage>
</organism>
<proteinExistence type="predicted"/>
<evidence type="ECO:0000313" key="1">
    <source>
        <dbReference type="EMBL" id="KAJ4441988.1"/>
    </source>
</evidence>
<accession>A0ABQ8T681</accession>
<dbReference type="EMBL" id="JAJSOF020000015">
    <property type="protein sequence ID" value="KAJ4441988.1"/>
    <property type="molecule type" value="Genomic_DNA"/>
</dbReference>
<evidence type="ECO:0000313" key="2">
    <source>
        <dbReference type="Proteomes" id="UP001148838"/>
    </source>
</evidence>
<comment type="caution">
    <text evidence="1">The sequence shown here is derived from an EMBL/GenBank/DDBJ whole genome shotgun (WGS) entry which is preliminary data.</text>
</comment>
<sequence>MAGLFLTVADNVRLSQASPLSYAKGCSARVICPYYVTQNRPTLDPKCAHYSLGSHICPVPYSRGLKHHALDQRSSRECTLVLASLTLERSSAFMGADGTGVQPITTQLTAVQPLTSQFCTVIKPQVSIILGYAIERELAKSHGGWKSNTVAEGVPPIRKHHCSNMKAQVSIILGYAIERQLAKRHGGWKSNTVAEGDNAGEMSPGSSAESYPAFAHIGLRENRGKNLNQVTCPDRDSNPGHLVSQPDALTVTPQHCDQLRSIALTLKLGAFPNPHRLITLLAAYPGFEQATSLVSMPATSVRRQPGIGESYERIPNLSAEQSDAITTVKSLDRPAGCWPHAHMPKQRWTIIQPEWKYRVVSTMIPPAIIAGIRNRISPPIVAPQVQHDVVWVSYSGRNFMTKFLPPWGLEPERIP</sequence>
<gene>
    <name evidence="1" type="ORF">ANN_11852</name>
</gene>